<comment type="caution">
    <text evidence="3">The sequence shown here is derived from an EMBL/GenBank/DDBJ whole genome shotgun (WGS) entry which is preliminary data.</text>
</comment>
<evidence type="ECO:0000256" key="1">
    <source>
        <dbReference type="SAM" id="Coils"/>
    </source>
</evidence>
<dbReference type="AlphaFoldDB" id="A0A940YB75"/>
<organism evidence="3 4">
    <name type="scientific">Ideonella alba</name>
    <dbReference type="NCBI Taxonomy" id="2824118"/>
    <lineage>
        <taxon>Bacteria</taxon>
        <taxon>Pseudomonadati</taxon>
        <taxon>Pseudomonadota</taxon>
        <taxon>Betaproteobacteria</taxon>
        <taxon>Burkholderiales</taxon>
        <taxon>Sphaerotilaceae</taxon>
        <taxon>Ideonella</taxon>
    </lineage>
</organism>
<name>A0A940YB75_9BURK</name>
<feature type="signal peptide" evidence="2">
    <location>
        <begin position="1"/>
        <end position="23"/>
    </location>
</feature>
<gene>
    <name evidence="3" type="ORF">KAK03_13380</name>
</gene>
<feature type="coiled-coil region" evidence="1">
    <location>
        <begin position="66"/>
        <end position="93"/>
    </location>
</feature>
<evidence type="ECO:0000313" key="4">
    <source>
        <dbReference type="Proteomes" id="UP000676246"/>
    </source>
</evidence>
<dbReference type="EMBL" id="JAGQDD010000009">
    <property type="protein sequence ID" value="MBQ0931480.1"/>
    <property type="molecule type" value="Genomic_DNA"/>
</dbReference>
<keyword evidence="4" id="KW-1185">Reference proteome</keyword>
<sequence length="232" mass="25337">MPLIRPAALCAMALSLASLGAAAQTKPAAAPVPSKTITGKAAVGKLMTFKELESCLKEYDQLKPKADDLNSRRAALTEERKSIEAEAEALRNDGQAAALQAKVTAFNQRQVAFKERVEAFNKRSTEFNANPPSGSAGDRERKALDAERDQLLALEGPLRTEGQALTTERETIANNLKQRTDAQGAKANDWNARSKALDDEVAGFEETRLAWSERCGNRPYNEDHEKIIRSGK</sequence>
<dbReference type="Proteomes" id="UP000676246">
    <property type="component" value="Unassembled WGS sequence"/>
</dbReference>
<accession>A0A940YB75</accession>
<proteinExistence type="predicted"/>
<dbReference type="RefSeq" id="WP_210854463.1">
    <property type="nucleotide sequence ID" value="NZ_JAGQDD010000009.1"/>
</dbReference>
<keyword evidence="1" id="KW-0175">Coiled coil</keyword>
<keyword evidence="2" id="KW-0732">Signal</keyword>
<feature type="chain" id="PRO_5037784453" evidence="2">
    <location>
        <begin position="24"/>
        <end position="232"/>
    </location>
</feature>
<dbReference type="Gene3D" id="1.10.287.1490">
    <property type="match status" value="1"/>
</dbReference>
<protein>
    <submittedName>
        <fullName evidence="3">Uncharacterized protein</fullName>
    </submittedName>
</protein>
<reference evidence="3 4" key="1">
    <citation type="submission" date="2021-04" db="EMBL/GenBank/DDBJ databases">
        <title>The genome sequence of Ideonella sp. 3Y2.</title>
        <authorList>
            <person name="Liu Y."/>
        </authorList>
    </citation>
    <scope>NUCLEOTIDE SEQUENCE [LARGE SCALE GENOMIC DNA]</scope>
    <source>
        <strain evidence="3 4">3Y2</strain>
    </source>
</reference>
<evidence type="ECO:0000256" key="2">
    <source>
        <dbReference type="SAM" id="SignalP"/>
    </source>
</evidence>
<evidence type="ECO:0000313" key="3">
    <source>
        <dbReference type="EMBL" id="MBQ0931480.1"/>
    </source>
</evidence>